<keyword evidence="3" id="KW-1185">Reference proteome</keyword>
<gene>
    <name evidence="2" type="ORF">D7Z54_19795</name>
</gene>
<reference evidence="2 3" key="1">
    <citation type="submission" date="2018-10" db="EMBL/GenBank/DDBJ databases">
        <title>Draft genome sequence of Bacillus salarius IM0101, isolated from a hypersaline soil in Inner Mongolia, China.</title>
        <authorList>
            <person name="Yamprayoonswat W."/>
            <person name="Boonvisut S."/>
            <person name="Jumpathong W."/>
            <person name="Sittihan S."/>
            <person name="Ruangsuj P."/>
            <person name="Wanthongcharoen S."/>
            <person name="Thongpramul N."/>
            <person name="Pimmason S."/>
            <person name="Yu B."/>
            <person name="Yasawong M."/>
        </authorList>
    </citation>
    <scope>NUCLEOTIDE SEQUENCE [LARGE SCALE GENOMIC DNA]</scope>
    <source>
        <strain evidence="2 3">IM0101</strain>
    </source>
</reference>
<sequence length="66" mass="7610">MATILKILTSIWFIILMVQTMVSFAVHIAIVPDYILIILLFLFALVMVREFKKGILRELEKDSSGR</sequence>
<proteinExistence type="predicted"/>
<evidence type="ECO:0000313" key="3">
    <source>
        <dbReference type="Proteomes" id="UP000275076"/>
    </source>
</evidence>
<dbReference type="Proteomes" id="UP000275076">
    <property type="component" value="Unassembled WGS sequence"/>
</dbReference>
<comment type="caution">
    <text evidence="2">The sequence shown here is derived from an EMBL/GenBank/DDBJ whole genome shotgun (WGS) entry which is preliminary data.</text>
</comment>
<organism evidence="2 3">
    <name type="scientific">Salibacterium salarium</name>
    <dbReference type="NCBI Taxonomy" id="284579"/>
    <lineage>
        <taxon>Bacteria</taxon>
        <taxon>Bacillati</taxon>
        <taxon>Bacillota</taxon>
        <taxon>Bacilli</taxon>
        <taxon>Bacillales</taxon>
        <taxon>Bacillaceae</taxon>
    </lineage>
</organism>
<dbReference type="AlphaFoldDB" id="A0A3R9Q1L9"/>
<keyword evidence="1" id="KW-1133">Transmembrane helix</keyword>
<dbReference type="EMBL" id="RBVX01000022">
    <property type="protein sequence ID" value="RSL31684.1"/>
    <property type="molecule type" value="Genomic_DNA"/>
</dbReference>
<accession>A0A3R9Q1L9</accession>
<name>A0A3R9Q1L9_9BACI</name>
<protein>
    <submittedName>
        <fullName evidence="2">Uncharacterized protein</fullName>
    </submittedName>
</protein>
<keyword evidence="1" id="KW-0812">Transmembrane</keyword>
<keyword evidence="1" id="KW-0472">Membrane</keyword>
<evidence type="ECO:0000256" key="1">
    <source>
        <dbReference type="SAM" id="Phobius"/>
    </source>
</evidence>
<feature type="transmembrane region" description="Helical" evidence="1">
    <location>
        <begin position="7"/>
        <end position="28"/>
    </location>
</feature>
<feature type="transmembrane region" description="Helical" evidence="1">
    <location>
        <begin position="34"/>
        <end position="51"/>
    </location>
</feature>
<evidence type="ECO:0000313" key="2">
    <source>
        <dbReference type="EMBL" id="RSL31684.1"/>
    </source>
</evidence>